<dbReference type="PRINTS" id="PR00171">
    <property type="entry name" value="SUGRTRNSPORT"/>
</dbReference>
<organism evidence="10 11">
    <name type="scientific">Cryptolaemus montrouzieri</name>
    <dbReference type="NCBI Taxonomy" id="559131"/>
    <lineage>
        <taxon>Eukaryota</taxon>
        <taxon>Metazoa</taxon>
        <taxon>Ecdysozoa</taxon>
        <taxon>Arthropoda</taxon>
        <taxon>Hexapoda</taxon>
        <taxon>Insecta</taxon>
        <taxon>Pterygota</taxon>
        <taxon>Neoptera</taxon>
        <taxon>Endopterygota</taxon>
        <taxon>Coleoptera</taxon>
        <taxon>Polyphaga</taxon>
        <taxon>Cucujiformia</taxon>
        <taxon>Coccinelloidea</taxon>
        <taxon>Coccinellidae</taxon>
        <taxon>Scymninae</taxon>
        <taxon>Scymnini</taxon>
        <taxon>Cryptolaemus</taxon>
    </lineage>
</organism>
<evidence type="ECO:0000313" key="11">
    <source>
        <dbReference type="Proteomes" id="UP001516400"/>
    </source>
</evidence>
<dbReference type="InterPro" id="IPR020846">
    <property type="entry name" value="MFS_dom"/>
</dbReference>
<reference evidence="10 11" key="1">
    <citation type="journal article" date="2021" name="BMC Biol.">
        <title>Horizontally acquired antibacterial genes associated with adaptive radiation of ladybird beetles.</title>
        <authorList>
            <person name="Li H.S."/>
            <person name="Tang X.F."/>
            <person name="Huang Y.H."/>
            <person name="Xu Z.Y."/>
            <person name="Chen M.L."/>
            <person name="Du X.Y."/>
            <person name="Qiu B.Y."/>
            <person name="Chen P.T."/>
            <person name="Zhang W."/>
            <person name="Slipinski A."/>
            <person name="Escalona H.E."/>
            <person name="Waterhouse R.M."/>
            <person name="Zwick A."/>
            <person name="Pang H."/>
        </authorList>
    </citation>
    <scope>NUCLEOTIDE SEQUENCE [LARGE SCALE GENOMIC DNA]</scope>
    <source>
        <strain evidence="10">SYSU2018</strain>
    </source>
</reference>
<feature type="domain" description="Major facilitator superfamily (MFS) profile" evidence="9">
    <location>
        <begin position="19"/>
        <end position="445"/>
    </location>
</feature>
<evidence type="ECO:0000256" key="4">
    <source>
        <dbReference type="ARBA" id="ARBA00022989"/>
    </source>
</evidence>
<keyword evidence="5 8" id="KW-0472">Membrane</keyword>
<dbReference type="InterPro" id="IPR005829">
    <property type="entry name" value="Sugar_transporter_CS"/>
</dbReference>
<dbReference type="Gene3D" id="1.20.1250.20">
    <property type="entry name" value="MFS general substrate transporter like domains"/>
    <property type="match status" value="1"/>
</dbReference>
<feature type="transmembrane region" description="Helical" evidence="8">
    <location>
        <begin position="170"/>
        <end position="191"/>
    </location>
</feature>
<evidence type="ECO:0000256" key="3">
    <source>
        <dbReference type="ARBA" id="ARBA00022692"/>
    </source>
</evidence>
<gene>
    <name evidence="10" type="ORF">HHI36_020103</name>
</gene>
<keyword evidence="6" id="KW-0325">Glycoprotein</keyword>
<dbReference type="InterPro" id="IPR003663">
    <property type="entry name" value="Sugar/inositol_transpt"/>
</dbReference>
<dbReference type="Pfam" id="PF00083">
    <property type="entry name" value="Sugar_tr"/>
    <property type="match status" value="1"/>
</dbReference>
<dbReference type="PANTHER" id="PTHR48021">
    <property type="match status" value="1"/>
</dbReference>
<keyword evidence="11" id="KW-1185">Reference proteome</keyword>
<comment type="similarity">
    <text evidence="7">Belongs to the major facilitator superfamily. Sugar transporter (TC 2.A.1.1) family. Trehalose transporter subfamily.</text>
</comment>
<feature type="transmembrane region" description="Helical" evidence="8">
    <location>
        <begin position="89"/>
        <end position="111"/>
    </location>
</feature>
<evidence type="ECO:0000313" key="10">
    <source>
        <dbReference type="EMBL" id="KAL3275336.1"/>
    </source>
</evidence>
<accession>A0ABD2NAY4</accession>
<dbReference type="InterPro" id="IPR005828">
    <property type="entry name" value="MFS_sugar_transport-like"/>
</dbReference>
<keyword evidence="3 8" id="KW-0812">Transmembrane</keyword>
<dbReference type="InterPro" id="IPR036259">
    <property type="entry name" value="MFS_trans_sf"/>
</dbReference>
<dbReference type="FunFam" id="1.20.1250.20:FF:000055">
    <property type="entry name" value="Facilitated trehalose transporter Tret1-2 homolog"/>
    <property type="match status" value="1"/>
</dbReference>
<evidence type="ECO:0000256" key="6">
    <source>
        <dbReference type="ARBA" id="ARBA00023180"/>
    </source>
</evidence>
<feature type="transmembrane region" description="Helical" evidence="8">
    <location>
        <begin position="423"/>
        <end position="441"/>
    </location>
</feature>
<comment type="caution">
    <text evidence="10">The sequence shown here is derived from an EMBL/GenBank/DDBJ whole genome shotgun (WGS) entry which is preliminary data.</text>
</comment>
<dbReference type="GO" id="GO:0005886">
    <property type="term" value="C:plasma membrane"/>
    <property type="evidence" value="ECO:0007669"/>
    <property type="project" value="UniProtKB-SubCell"/>
</dbReference>
<dbReference type="PANTHER" id="PTHR48021:SF46">
    <property type="entry name" value="MAJOR FACILITATOR SUPERFAMILY (MFS) PROFILE DOMAIN-CONTAINING PROTEIN"/>
    <property type="match status" value="1"/>
</dbReference>
<dbReference type="EMBL" id="JABFTP020000083">
    <property type="protein sequence ID" value="KAL3275336.1"/>
    <property type="molecule type" value="Genomic_DNA"/>
</dbReference>
<evidence type="ECO:0000256" key="8">
    <source>
        <dbReference type="SAM" id="Phobius"/>
    </source>
</evidence>
<evidence type="ECO:0000256" key="5">
    <source>
        <dbReference type="ARBA" id="ARBA00023136"/>
    </source>
</evidence>
<evidence type="ECO:0000259" key="9">
    <source>
        <dbReference type="PROSITE" id="PS50850"/>
    </source>
</evidence>
<feature type="transmembrane region" description="Helical" evidence="8">
    <location>
        <begin position="353"/>
        <end position="377"/>
    </location>
</feature>
<comment type="subcellular location">
    <subcellularLocation>
        <location evidence="1">Cell membrane</location>
        <topology evidence="1">Multi-pass membrane protein</topology>
    </subcellularLocation>
</comment>
<dbReference type="SUPFAM" id="SSF103473">
    <property type="entry name" value="MFS general substrate transporter"/>
    <property type="match status" value="1"/>
</dbReference>
<keyword evidence="2" id="KW-1003">Cell membrane</keyword>
<feature type="transmembrane region" description="Helical" evidence="8">
    <location>
        <begin position="293"/>
        <end position="313"/>
    </location>
</feature>
<feature type="transmembrane region" description="Helical" evidence="8">
    <location>
        <begin position="60"/>
        <end position="80"/>
    </location>
</feature>
<dbReference type="Proteomes" id="UP001516400">
    <property type="component" value="Unassembled WGS sequence"/>
</dbReference>
<proteinExistence type="inferred from homology"/>
<evidence type="ECO:0000256" key="1">
    <source>
        <dbReference type="ARBA" id="ARBA00004651"/>
    </source>
</evidence>
<evidence type="ECO:0000256" key="2">
    <source>
        <dbReference type="ARBA" id="ARBA00022475"/>
    </source>
</evidence>
<sequence length="458" mass="50527">MAAGSLFEKYNGFLPQFLTVLAATLNAVSDGMNYAWSSPMLPRLEKEDSPIKITESDESYLENILLIAGLVGLPLTTYLVDKIGRKQSTLAATCTSVIGWILIGIANNIIYLYVARFMMGVAADIAFISSPMFIAEISHKSYRGFLSGTIYIMSFTGTVIMYIIGPYVAFYVPSIVAGMFLIPQICILPFMPDSPYYLIIKGKEELARESLCRLRGTYDVDTEMTEILYAIDKEKQQKKGSVKDLFTVPSIRKAVIIMAVLNAGQHLGGYTAITMNLHDILSSAESTYLDDEVAAVMYALLMLFASVVAILMVDKFGRKTILLISAILTGLTLVTIGIYFYLKVDHDVSSISWIPVVAVMLFAVTFKLGMGIVPIVLTAELFPPSVKAYGMASADAMYIIFGSLSISIYYYLKDDLGGMYLPFYFFAAACFVTALFVVLFVPETKGKTLDEVQMILRK</sequence>
<feature type="transmembrane region" description="Helical" evidence="8">
    <location>
        <begin position="254"/>
        <end position="273"/>
    </location>
</feature>
<dbReference type="PROSITE" id="PS00216">
    <property type="entry name" value="SUGAR_TRANSPORT_1"/>
    <property type="match status" value="1"/>
</dbReference>
<evidence type="ECO:0000256" key="7">
    <source>
        <dbReference type="ARBA" id="ARBA00024348"/>
    </source>
</evidence>
<dbReference type="PROSITE" id="PS50850">
    <property type="entry name" value="MFS"/>
    <property type="match status" value="1"/>
</dbReference>
<dbReference type="AlphaFoldDB" id="A0ABD2NAY4"/>
<protein>
    <recommendedName>
        <fullName evidence="9">Major facilitator superfamily (MFS) profile domain-containing protein</fullName>
    </recommendedName>
</protein>
<dbReference type="InterPro" id="IPR050549">
    <property type="entry name" value="MFS_Trehalose_Transporter"/>
</dbReference>
<feature type="transmembrane region" description="Helical" evidence="8">
    <location>
        <begin position="144"/>
        <end position="164"/>
    </location>
</feature>
<feature type="transmembrane region" description="Helical" evidence="8">
    <location>
        <begin position="389"/>
        <end position="411"/>
    </location>
</feature>
<name>A0ABD2NAY4_9CUCU</name>
<feature type="transmembrane region" description="Helical" evidence="8">
    <location>
        <begin position="320"/>
        <end position="341"/>
    </location>
</feature>
<keyword evidence="4 8" id="KW-1133">Transmembrane helix</keyword>